<reference evidence="1 2" key="1">
    <citation type="submission" date="2019-12" db="EMBL/GenBank/DDBJ databases">
        <title>Deinococcus sp. HMF7620 Genome sequencing and assembly.</title>
        <authorList>
            <person name="Kang H."/>
            <person name="Kim H."/>
            <person name="Joh K."/>
        </authorList>
    </citation>
    <scope>NUCLEOTIDE SEQUENCE [LARGE SCALE GENOMIC DNA]</scope>
    <source>
        <strain evidence="1 2">HMF7620</strain>
    </source>
</reference>
<keyword evidence="2" id="KW-1185">Reference proteome</keyword>
<dbReference type="Proteomes" id="UP000483286">
    <property type="component" value="Unassembled WGS sequence"/>
</dbReference>
<name>A0A7C9HTI7_9DEIO</name>
<dbReference type="EMBL" id="WQLB01000031">
    <property type="protein sequence ID" value="MVN88594.1"/>
    <property type="molecule type" value="Genomic_DNA"/>
</dbReference>
<sequence length="116" mass="12730">MSLLPFRTGWGEVRPVMASKYGLTSLERLQRLHHLCQASEVAADPCTPERAARARRADRIADACRAEVAAQQGLTEPCGVCGQPGRLETGLCEACHESYVHTMAQDYAFWVLRVGA</sequence>
<dbReference type="RefSeq" id="WP_157460654.1">
    <property type="nucleotide sequence ID" value="NZ_WQLB01000031.1"/>
</dbReference>
<comment type="caution">
    <text evidence="1">The sequence shown here is derived from an EMBL/GenBank/DDBJ whole genome shotgun (WGS) entry which is preliminary data.</text>
</comment>
<protein>
    <submittedName>
        <fullName evidence="1">Uncharacterized protein</fullName>
    </submittedName>
</protein>
<evidence type="ECO:0000313" key="2">
    <source>
        <dbReference type="Proteomes" id="UP000483286"/>
    </source>
</evidence>
<gene>
    <name evidence="1" type="ORF">GO986_17805</name>
</gene>
<organism evidence="1 2">
    <name type="scientific">Deinococcus arboris</name>
    <dbReference type="NCBI Taxonomy" id="2682977"/>
    <lineage>
        <taxon>Bacteria</taxon>
        <taxon>Thermotogati</taxon>
        <taxon>Deinococcota</taxon>
        <taxon>Deinococci</taxon>
        <taxon>Deinococcales</taxon>
        <taxon>Deinococcaceae</taxon>
        <taxon>Deinococcus</taxon>
    </lineage>
</organism>
<accession>A0A7C9HTI7</accession>
<evidence type="ECO:0000313" key="1">
    <source>
        <dbReference type="EMBL" id="MVN88594.1"/>
    </source>
</evidence>
<proteinExistence type="predicted"/>
<dbReference type="AlphaFoldDB" id="A0A7C9HTI7"/>